<evidence type="ECO:0000313" key="1">
    <source>
        <dbReference type="EMBL" id="KIQ06185.1"/>
    </source>
</evidence>
<proteinExistence type="predicted"/>
<organism evidence="1 2">
    <name type="scientific">Pseudomonas fulva</name>
    <dbReference type="NCBI Taxonomy" id="47880"/>
    <lineage>
        <taxon>Bacteria</taxon>
        <taxon>Pseudomonadati</taxon>
        <taxon>Pseudomonadota</taxon>
        <taxon>Gammaproteobacteria</taxon>
        <taxon>Pseudomonadales</taxon>
        <taxon>Pseudomonadaceae</taxon>
        <taxon>Pseudomonas</taxon>
    </lineage>
</organism>
<reference evidence="1 2" key="1">
    <citation type="submission" date="2014-12" db="EMBL/GenBank/DDBJ databases">
        <title>16Stimator: statistical estimation of ribosomal gene copy numbers from draft genome assemblies.</title>
        <authorList>
            <person name="Perisin M.A."/>
            <person name="Vetter M."/>
            <person name="Gilbert J.A."/>
            <person name="Bergelson J."/>
        </authorList>
    </citation>
    <scope>NUCLEOTIDE SEQUENCE [LARGE SCALE GENOMIC DNA]</scope>
    <source>
        <strain evidence="1 2">MEJ086</strain>
    </source>
</reference>
<evidence type="ECO:0000313" key="2">
    <source>
        <dbReference type="Proteomes" id="UP000032068"/>
    </source>
</evidence>
<sequence length="93" mass="10366">MRWTAIDIENLKEMALERKEAGRITAAEYAEGQKNFAGIEERISMQNCVTSSGEDQQRYECLSRGAGVMVCSGLAAAAMEEGMEEARKKMNKR</sequence>
<comment type="caution">
    <text evidence="1">The sequence shown here is derived from an EMBL/GenBank/DDBJ whole genome shotgun (WGS) entry which is preliminary data.</text>
</comment>
<dbReference type="Proteomes" id="UP000032068">
    <property type="component" value="Unassembled WGS sequence"/>
</dbReference>
<protein>
    <submittedName>
        <fullName evidence="1">Uncharacterized protein</fullName>
    </submittedName>
</protein>
<dbReference type="AlphaFoldDB" id="A0A0D0JJ88"/>
<name>A0A0D0JJ88_9PSED</name>
<dbReference type="EMBL" id="JXQW01000003">
    <property type="protein sequence ID" value="KIQ06185.1"/>
    <property type="molecule type" value="Genomic_DNA"/>
</dbReference>
<accession>A0A0D0JJ88</accession>
<gene>
    <name evidence="1" type="ORF">RU08_01985</name>
</gene>